<evidence type="ECO:0000313" key="2">
    <source>
        <dbReference type="Proteomes" id="UP001055811"/>
    </source>
</evidence>
<dbReference type="EMBL" id="CM042009">
    <property type="protein sequence ID" value="KAI3788587.1"/>
    <property type="molecule type" value="Genomic_DNA"/>
</dbReference>
<sequence>MSQSYTPMSLIQTSLSDEEDGEIKKRGRKGKDRRSEDDEDDKYKRRRDRNMDDDEDYRKRDGKRDKNSNGCSCSSIYSSFGHSAVGHKLLKIKLEPGQEVNSIDYISFCVFNPKPRSG</sequence>
<accession>A0ACB9GYQ6</accession>
<name>A0ACB9GYQ6_CICIN</name>
<reference evidence="2" key="1">
    <citation type="journal article" date="2022" name="Mol. Ecol. Resour.">
        <title>The genomes of chicory, endive, great burdock and yacon provide insights into Asteraceae palaeo-polyploidization history and plant inulin production.</title>
        <authorList>
            <person name="Fan W."/>
            <person name="Wang S."/>
            <person name="Wang H."/>
            <person name="Wang A."/>
            <person name="Jiang F."/>
            <person name="Liu H."/>
            <person name="Zhao H."/>
            <person name="Xu D."/>
            <person name="Zhang Y."/>
        </authorList>
    </citation>
    <scope>NUCLEOTIDE SEQUENCE [LARGE SCALE GENOMIC DNA]</scope>
    <source>
        <strain evidence="2">cv. Punajuju</strain>
    </source>
</reference>
<comment type="caution">
    <text evidence="1">The sequence shown here is derived from an EMBL/GenBank/DDBJ whole genome shotgun (WGS) entry which is preliminary data.</text>
</comment>
<reference evidence="1 2" key="2">
    <citation type="journal article" date="2022" name="Mol. Ecol. Resour.">
        <title>The genomes of chicory, endive, great burdock and yacon provide insights into Asteraceae paleo-polyploidization history and plant inulin production.</title>
        <authorList>
            <person name="Fan W."/>
            <person name="Wang S."/>
            <person name="Wang H."/>
            <person name="Wang A."/>
            <person name="Jiang F."/>
            <person name="Liu H."/>
            <person name="Zhao H."/>
            <person name="Xu D."/>
            <person name="Zhang Y."/>
        </authorList>
    </citation>
    <scope>NUCLEOTIDE SEQUENCE [LARGE SCALE GENOMIC DNA]</scope>
    <source>
        <strain evidence="2">cv. Punajuju</strain>
        <tissue evidence="1">Leaves</tissue>
    </source>
</reference>
<dbReference type="Proteomes" id="UP001055811">
    <property type="component" value="Linkage Group LG01"/>
</dbReference>
<gene>
    <name evidence="1" type="ORF">L2E82_01358</name>
</gene>
<proteinExistence type="predicted"/>
<keyword evidence="2" id="KW-1185">Reference proteome</keyword>
<protein>
    <submittedName>
        <fullName evidence="1">Uncharacterized protein</fullName>
    </submittedName>
</protein>
<organism evidence="1 2">
    <name type="scientific">Cichorium intybus</name>
    <name type="common">Chicory</name>
    <dbReference type="NCBI Taxonomy" id="13427"/>
    <lineage>
        <taxon>Eukaryota</taxon>
        <taxon>Viridiplantae</taxon>
        <taxon>Streptophyta</taxon>
        <taxon>Embryophyta</taxon>
        <taxon>Tracheophyta</taxon>
        <taxon>Spermatophyta</taxon>
        <taxon>Magnoliopsida</taxon>
        <taxon>eudicotyledons</taxon>
        <taxon>Gunneridae</taxon>
        <taxon>Pentapetalae</taxon>
        <taxon>asterids</taxon>
        <taxon>campanulids</taxon>
        <taxon>Asterales</taxon>
        <taxon>Asteraceae</taxon>
        <taxon>Cichorioideae</taxon>
        <taxon>Cichorieae</taxon>
        <taxon>Cichoriinae</taxon>
        <taxon>Cichorium</taxon>
    </lineage>
</organism>
<evidence type="ECO:0000313" key="1">
    <source>
        <dbReference type="EMBL" id="KAI3788587.1"/>
    </source>
</evidence>